<reference evidence="2 3" key="1">
    <citation type="journal article" date="2016" name="Gut Pathog.">
        <title>Whole genome sequencing of "Faecalibaculum rodentium" ALO17, isolated from C57BL/6J laboratory mouse feces.</title>
        <authorList>
            <person name="Lim S."/>
            <person name="Chang D.H."/>
            <person name="Ahn S."/>
            <person name="Kim B.C."/>
        </authorList>
    </citation>
    <scope>NUCLEOTIDE SEQUENCE [LARGE SCALE GENOMIC DNA]</scope>
    <source>
        <strain evidence="2 3">Alo17</strain>
    </source>
</reference>
<dbReference type="STRING" id="1702221.AALO17_23390"/>
<protein>
    <submittedName>
        <fullName evidence="2">Macro domain protein</fullName>
        <ecNumber evidence="2">2.7.7.48</ecNumber>
    </submittedName>
</protein>
<dbReference type="CDD" id="cd02908">
    <property type="entry name" value="Macro_OAADPr_deacetylase"/>
    <property type="match status" value="1"/>
</dbReference>
<evidence type="ECO:0000313" key="3">
    <source>
        <dbReference type="Proteomes" id="UP000069771"/>
    </source>
</evidence>
<dbReference type="Pfam" id="PF01661">
    <property type="entry name" value="Macro"/>
    <property type="match status" value="1"/>
</dbReference>
<dbReference type="PANTHER" id="PTHR11106">
    <property type="entry name" value="GANGLIOSIDE INDUCED DIFFERENTIATION ASSOCIATED PROTEIN 2-RELATED"/>
    <property type="match status" value="1"/>
</dbReference>
<gene>
    <name evidence="2" type="ORF">AALO17_23390</name>
</gene>
<evidence type="ECO:0000259" key="1">
    <source>
        <dbReference type="PROSITE" id="PS51154"/>
    </source>
</evidence>
<dbReference type="OrthoDB" id="6194521at2"/>
<sequence>MPFEIIQGDITRIQTDAIVNAANPQLQMGGGVCGAIFMAAGSRKLQAACDKLAPIHTGEAVITPGFALPARFVIHTAGPVYSRQSPDESERLLASAYRSSLKLAFEHGCHSIAFPLISSGIYGYPRRDALEVATCAIRGFLEIHDMDVKLVIFNRSDVQIPPGTLSAVDDWLQEHLPESQTIRRLSDTIAMEPLQDSVRLQPSAAPASPFHPDFSTMFGKLDEPFDVYLLKLIDRRGMSDVQVYRKANLDRRLFSKIRSGKGYHPGKRTILALAVALELTLKETEALLERAGYALSPADKFDVVMEYFLEHGPRDIDEINEVLFHYDLPLLGGS</sequence>
<dbReference type="InterPro" id="IPR043472">
    <property type="entry name" value="Macro_dom-like"/>
</dbReference>
<proteinExistence type="predicted"/>
<dbReference type="InterPro" id="IPR002589">
    <property type="entry name" value="Macro_dom"/>
</dbReference>
<keyword evidence="3" id="KW-1185">Reference proteome</keyword>
<dbReference type="KEGG" id="fro:AALO17_23390"/>
<feature type="domain" description="Macro" evidence="1">
    <location>
        <begin position="1"/>
        <end position="169"/>
    </location>
</feature>
<dbReference type="InterPro" id="IPR010982">
    <property type="entry name" value="Lambda_DNA-bd_dom_sf"/>
</dbReference>
<dbReference type="Gene3D" id="1.10.260.40">
    <property type="entry name" value="lambda repressor-like DNA-binding domains"/>
    <property type="match status" value="1"/>
</dbReference>
<dbReference type="EMBL" id="CP011391">
    <property type="protein sequence ID" value="AMK55473.1"/>
    <property type="molecule type" value="Genomic_DNA"/>
</dbReference>
<dbReference type="Gene3D" id="3.40.220.10">
    <property type="entry name" value="Leucine Aminopeptidase, subunit E, domain 1"/>
    <property type="match status" value="1"/>
</dbReference>
<dbReference type="AlphaFoldDB" id="A0A140DXU6"/>
<dbReference type="PROSITE" id="PS51154">
    <property type="entry name" value="MACRO"/>
    <property type="match status" value="1"/>
</dbReference>
<keyword evidence="2" id="KW-0548">Nucleotidyltransferase</keyword>
<dbReference type="GeneID" id="78478885"/>
<dbReference type="GO" id="GO:0003677">
    <property type="term" value="F:DNA binding"/>
    <property type="evidence" value="ECO:0007669"/>
    <property type="project" value="InterPro"/>
</dbReference>
<accession>A0A140DXU6</accession>
<organism evidence="2 3">
    <name type="scientific">Faecalibaculum rodentium</name>
    <dbReference type="NCBI Taxonomy" id="1702221"/>
    <lineage>
        <taxon>Bacteria</taxon>
        <taxon>Bacillati</taxon>
        <taxon>Bacillota</taxon>
        <taxon>Erysipelotrichia</taxon>
        <taxon>Erysipelotrichales</taxon>
        <taxon>Erysipelotrichaceae</taxon>
        <taxon>Faecalibaculum</taxon>
    </lineage>
</organism>
<dbReference type="EC" id="2.7.7.48" evidence="2"/>
<dbReference type="RefSeq" id="WP_067559186.1">
    <property type="nucleotide sequence ID" value="NZ_CP011391.1"/>
</dbReference>
<dbReference type="SUPFAM" id="SSF52949">
    <property type="entry name" value="Macro domain-like"/>
    <property type="match status" value="1"/>
</dbReference>
<dbReference type="GO" id="GO:0003968">
    <property type="term" value="F:RNA-directed RNA polymerase activity"/>
    <property type="evidence" value="ECO:0007669"/>
    <property type="project" value="UniProtKB-EC"/>
</dbReference>
<keyword evidence="2" id="KW-0808">Transferase</keyword>
<name>A0A140DXU6_9FIRM</name>
<dbReference type="SMART" id="SM00506">
    <property type="entry name" value="A1pp"/>
    <property type="match status" value="1"/>
</dbReference>
<dbReference type="Proteomes" id="UP000069771">
    <property type="component" value="Chromosome"/>
</dbReference>
<dbReference type="SUPFAM" id="SSF47413">
    <property type="entry name" value="lambda repressor-like DNA-binding domains"/>
    <property type="match status" value="1"/>
</dbReference>
<evidence type="ECO:0000313" key="2">
    <source>
        <dbReference type="EMBL" id="AMK55473.1"/>
    </source>
</evidence>
<dbReference type="PANTHER" id="PTHR11106:SF27">
    <property type="entry name" value="MACRO DOMAIN-CONTAINING PROTEIN"/>
    <property type="match status" value="1"/>
</dbReference>